<keyword evidence="2" id="KW-0812">Transmembrane</keyword>
<protein>
    <submittedName>
        <fullName evidence="3">Uncharacterized protein</fullName>
    </submittedName>
</protein>
<dbReference type="AlphaFoldDB" id="A0AA37DFI9"/>
<gene>
    <name evidence="3" type="ORF">HMPREF9623_01919</name>
</gene>
<dbReference type="RefSeq" id="WP_009533737.1">
    <property type="nucleotide sequence ID" value="NZ_JH590865.1"/>
</dbReference>
<dbReference type="Gene3D" id="1.10.1740.10">
    <property type="match status" value="1"/>
</dbReference>
<keyword evidence="4" id="KW-1185">Reference proteome</keyword>
<feature type="region of interest" description="Disordered" evidence="1">
    <location>
        <begin position="600"/>
        <end position="673"/>
    </location>
</feature>
<evidence type="ECO:0000313" key="4">
    <source>
        <dbReference type="Proteomes" id="UP000018466"/>
    </source>
</evidence>
<feature type="transmembrane region" description="Helical" evidence="2">
    <location>
        <begin position="142"/>
        <end position="165"/>
    </location>
</feature>
<dbReference type="EMBL" id="AGEL01000015">
    <property type="protein sequence ID" value="EHO15598.1"/>
    <property type="molecule type" value="Genomic_DNA"/>
</dbReference>
<proteinExistence type="predicted"/>
<sequence>MNTQAGLLLSDAIRRARAGENAGFEDLYLLSYQKTYRDILALGISGEAAWELLAALYAEVWQKRANLPEAGIFRSWLRVLLRDCLKQRGREIPATLEFPADYTVEKGLTEKATTVLIALEERLGLLGETKKRRPGSRFQTNMQWLLTLGTIAATAAAVSLLFGFLNRESGAIHRAKAVVSSAVETSAQTVSASSGALAYTGWNESARGRSYLTAGGQWLESCWFEDGDTLYCFNEDGYVLTGNQNMEHETFHFGKNGALENITRGLEREQGRTVISEKMKEAGKAEAASGIIANSITIDGDWIYYLYMEADNAALPSLLRVRREGSDTQIIADKVSGYTVQQKAVWYARENKIERFAKEGSGAAIGAGFYVENEGNRYVLMDRFGKRVSEDMQSINGRRYILSDAVIQDVIPETAAVGTQHFYAAAAGESPSVLTDEGKEFLRHGAAIDAMTALDADLYYSVMLSKEGATPSSQIWKINVKTKEAEAVSGVFPGRVVRMLPYPETGVIYMEYRPGSLGSVYGQLAMIRGDESYLLNDSTIRVGDFGKGNDRLVPVWAMEDSILAYWENCEPGATVNAEVKVLDYQAVAVPLTKKRRLGSYQKSEKPLIAPEKGSLPETTAEESPAIVESTEAKARQVESVPTGENFVGERTTDWMEPLNGSRDYGILEAPAED</sequence>
<accession>A0AA37DFI9</accession>
<reference evidence="3 4" key="1">
    <citation type="submission" date="2011-10" db="EMBL/GenBank/DDBJ databases">
        <title>The Genome Sequence of Lachnospiraceae bacterium ACC2.</title>
        <authorList>
            <consortium name="The Broad Institute Genome Sequencing Platform"/>
            <person name="Earl A."/>
            <person name="Ward D."/>
            <person name="Feldgarden M."/>
            <person name="Gevers D."/>
            <person name="Sizova M."/>
            <person name="Hazen A."/>
            <person name="Epstein S."/>
            <person name="Young S.K."/>
            <person name="Zeng Q."/>
            <person name="Gargeya S."/>
            <person name="Fitzgerald M."/>
            <person name="Haas B."/>
            <person name="Abouelleil A."/>
            <person name="Alvarado L."/>
            <person name="Arachchi H.M."/>
            <person name="Berlin A."/>
            <person name="Brown A."/>
            <person name="Chapman S.B."/>
            <person name="Chen Z."/>
            <person name="Dunbar C."/>
            <person name="Freedman E."/>
            <person name="Gearin G."/>
            <person name="Goldberg J."/>
            <person name="Griggs A."/>
            <person name="Gujja S."/>
            <person name="Heiman D."/>
            <person name="Howarth C."/>
            <person name="Larson L."/>
            <person name="Lui A."/>
            <person name="MacDonald P.J.P."/>
            <person name="Montmayeur A."/>
            <person name="Murphy C."/>
            <person name="Neiman D."/>
            <person name="Pearson M."/>
            <person name="Priest M."/>
            <person name="Roberts A."/>
            <person name="Saif S."/>
            <person name="Shea T."/>
            <person name="Shenoy N."/>
            <person name="Sisk P."/>
            <person name="Stolte C."/>
            <person name="Sykes S."/>
            <person name="Wortman J."/>
            <person name="Nusbaum C."/>
            <person name="Birren B."/>
        </authorList>
    </citation>
    <scope>NUCLEOTIDE SEQUENCE [LARGE SCALE GENOMIC DNA]</scope>
    <source>
        <strain evidence="3 4">ACC2</strain>
    </source>
</reference>
<name>A0AA37DFI9_9FIRM</name>
<dbReference type="SUPFAM" id="SSF69360">
    <property type="entry name" value="Cell wall binding repeat"/>
    <property type="match status" value="1"/>
</dbReference>
<comment type="caution">
    <text evidence="3">The sequence shown here is derived from an EMBL/GenBank/DDBJ whole genome shotgun (WGS) entry which is preliminary data.</text>
</comment>
<dbReference type="GeneID" id="86941648"/>
<evidence type="ECO:0000313" key="3">
    <source>
        <dbReference type="EMBL" id="EHO15598.1"/>
    </source>
</evidence>
<evidence type="ECO:0000256" key="2">
    <source>
        <dbReference type="SAM" id="Phobius"/>
    </source>
</evidence>
<dbReference type="Gene3D" id="2.10.270.10">
    <property type="entry name" value="Cholin Binding"/>
    <property type="match status" value="1"/>
</dbReference>
<organism evidence="3 4">
    <name type="scientific">Stomatobaculum longum</name>
    <dbReference type="NCBI Taxonomy" id="796942"/>
    <lineage>
        <taxon>Bacteria</taxon>
        <taxon>Bacillati</taxon>
        <taxon>Bacillota</taxon>
        <taxon>Clostridia</taxon>
        <taxon>Lachnospirales</taxon>
        <taxon>Lachnospiraceae</taxon>
        <taxon>Stomatobaculum</taxon>
    </lineage>
</organism>
<keyword evidence="2" id="KW-1133">Transmembrane helix</keyword>
<dbReference type="Proteomes" id="UP000018466">
    <property type="component" value="Unassembled WGS sequence"/>
</dbReference>
<evidence type="ECO:0000256" key="1">
    <source>
        <dbReference type="SAM" id="MobiDB-lite"/>
    </source>
</evidence>
<keyword evidence="2" id="KW-0472">Membrane</keyword>